<keyword evidence="3 6" id="KW-0812">Transmembrane</keyword>
<protein>
    <submittedName>
        <fullName evidence="8">Unannotated protein</fullName>
    </submittedName>
</protein>
<feature type="transmembrane region" description="Helical" evidence="6">
    <location>
        <begin position="70"/>
        <end position="88"/>
    </location>
</feature>
<evidence type="ECO:0000256" key="2">
    <source>
        <dbReference type="ARBA" id="ARBA00022475"/>
    </source>
</evidence>
<dbReference type="PANTHER" id="PTHR30086">
    <property type="entry name" value="ARGININE EXPORTER PROTEIN ARGO"/>
    <property type="match status" value="1"/>
</dbReference>
<feature type="transmembrane region" description="Helical" evidence="6">
    <location>
        <begin position="174"/>
        <end position="192"/>
    </location>
</feature>
<name>A0A6J6N686_9ZZZZ</name>
<organism evidence="8">
    <name type="scientific">freshwater metagenome</name>
    <dbReference type="NCBI Taxonomy" id="449393"/>
    <lineage>
        <taxon>unclassified sequences</taxon>
        <taxon>metagenomes</taxon>
        <taxon>ecological metagenomes</taxon>
    </lineage>
</organism>
<dbReference type="GO" id="GO:0015171">
    <property type="term" value="F:amino acid transmembrane transporter activity"/>
    <property type="evidence" value="ECO:0007669"/>
    <property type="project" value="TreeGrafter"/>
</dbReference>
<evidence type="ECO:0000313" key="10">
    <source>
        <dbReference type="EMBL" id="CAB5073793.1"/>
    </source>
</evidence>
<feature type="transmembrane region" description="Helical" evidence="6">
    <location>
        <begin position="38"/>
        <end position="58"/>
    </location>
</feature>
<comment type="subcellular location">
    <subcellularLocation>
        <location evidence="1">Cell membrane</location>
        <topology evidence="1">Multi-pass membrane protein</topology>
    </subcellularLocation>
</comment>
<keyword evidence="4 6" id="KW-1133">Transmembrane helix</keyword>
<evidence type="ECO:0000313" key="9">
    <source>
        <dbReference type="EMBL" id="CAB4843121.1"/>
    </source>
</evidence>
<evidence type="ECO:0000256" key="5">
    <source>
        <dbReference type="ARBA" id="ARBA00023136"/>
    </source>
</evidence>
<sequence length="194" mass="20971">MTFAQVSGFTLLVALLTVLPGADVALILRAARTESKRVAFITGAGIAAGCLVWGGATAEGLSALLIRYPQAYRTISILGGLYLLWLGWSALRTTHAKSATTSNLGFKSGFLTNILNPKVGVFYLSLLPQFAPPGPGLLWRSLVLAAIHALLSLLWFTILIYLFSRELPRWLARLLPWVTGAALTLFGLRTIFLT</sequence>
<dbReference type="GO" id="GO:0005886">
    <property type="term" value="C:plasma membrane"/>
    <property type="evidence" value="ECO:0007669"/>
    <property type="project" value="UniProtKB-SubCell"/>
</dbReference>
<dbReference type="EMBL" id="CAEZXB010000021">
    <property type="protein sequence ID" value="CAB4680098.1"/>
    <property type="molecule type" value="Genomic_DNA"/>
</dbReference>
<reference evidence="8" key="1">
    <citation type="submission" date="2020-05" db="EMBL/GenBank/DDBJ databases">
        <authorList>
            <person name="Chiriac C."/>
            <person name="Salcher M."/>
            <person name="Ghai R."/>
            <person name="Kavagutti S V."/>
        </authorList>
    </citation>
    <scope>NUCLEOTIDE SEQUENCE</scope>
</reference>
<evidence type="ECO:0000256" key="3">
    <source>
        <dbReference type="ARBA" id="ARBA00022692"/>
    </source>
</evidence>
<dbReference type="EMBL" id="CAEZXN010000001">
    <property type="protein sequence ID" value="CAB4682151.1"/>
    <property type="molecule type" value="Genomic_DNA"/>
</dbReference>
<dbReference type="InterPro" id="IPR001123">
    <property type="entry name" value="LeuE-type"/>
</dbReference>
<evidence type="ECO:0000256" key="4">
    <source>
        <dbReference type="ARBA" id="ARBA00022989"/>
    </source>
</evidence>
<evidence type="ECO:0000313" key="8">
    <source>
        <dbReference type="EMBL" id="CAB4682151.1"/>
    </source>
</evidence>
<evidence type="ECO:0000256" key="1">
    <source>
        <dbReference type="ARBA" id="ARBA00004651"/>
    </source>
</evidence>
<keyword evidence="2" id="KW-1003">Cell membrane</keyword>
<dbReference type="AlphaFoldDB" id="A0A6J6N686"/>
<gene>
    <name evidence="7" type="ORF">UFOPK2342_01076</name>
    <name evidence="8" type="ORF">UFOPK2423_00014</name>
    <name evidence="9" type="ORF">UFOPK3266_00818</name>
    <name evidence="10" type="ORF">UFOPK4367_00491</name>
</gene>
<dbReference type="EMBL" id="CAFBAA010000017">
    <property type="protein sequence ID" value="CAB4843121.1"/>
    <property type="molecule type" value="Genomic_DNA"/>
</dbReference>
<evidence type="ECO:0000256" key="6">
    <source>
        <dbReference type="SAM" id="Phobius"/>
    </source>
</evidence>
<proteinExistence type="predicted"/>
<dbReference type="Pfam" id="PF01810">
    <property type="entry name" value="LysE"/>
    <property type="match status" value="1"/>
</dbReference>
<accession>A0A6J6N686</accession>
<dbReference type="PANTHER" id="PTHR30086:SF20">
    <property type="entry name" value="ARGININE EXPORTER PROTEIN ARGO-RELATED"/>
    <property type="match status" value="1"/>
</dbReference>
<keyword evidence="5 6" id="KW-0472">Membrane</keyword>
<feature type="transmembrane region" description="Helical" evidence="6">
    <location>
        <begin position="137"/>
        <end position="162"/>
    </location>
</feature>
<dbReference type="EMBL" id="CAFBRC010000023">
    <property type="protein sequence ID" value="CAB5073793.1"/>
    <property type="molecule type" value="Genomic_DNA"/>
</dbReference>
<feature type="transmembrane region" description="Helical" evidence="6">
    <location>
        <begin position="109"/>
        <end position="131"/>
    </location>
</feature>
<evidence type="ECO:0000313" key="7">
    <source>
        <dbReference type="EMBL" id="CAB4680098.1"/>
    </source>
</evidence>
<feature type="transmembrane region" description="Helical" evidence="6">
    <location>
        <begin position="6"/>
        <end position="26"/>
    </location>
</feature>